<comment type="caution">
    <text evidence="1">The sequence shown here is derived from an EMBL/GenBank/DDBJ whole genome shotgun (WGS) entry which is preliminary data.</text>
</comment>
<protein>
    <submittedName>
        <fullName evidence="1">Neurobeachin</fullName>
    </submittedName>
</protein>
<dbReference type="AlphaFoldDB" id="A0A226E715"/>
<name>A0A226E715_FOLCA</name>
<evidence type="ECO:0000313" key="2">
    <source>
        <dbReference type="Proteomes" id="UP000198287"/>
    </source>
</evidence>
<reference evidence="1 2" key="1">
    <citation type="submission" date="2015-12" db="EMBL/GenBank/DDBJ databases">
        <title>The genome of Folsomia candida.</title>
        <authorList>
            <person name="Faddeeva A."/>
            <person name="Derks M.F."/>
            <person name="Anvar Y."/>
            <person name="Smit S."/>
            <person name="Van Straalen N."/>
            <person name="Roelofs D."/>
        </authorList>
    </citation>
    <scope>NUCLEOTIDE SEQUENCE [LARGE SCALE GENOMIC DNA]</scope>
    <source>
        <strain evidence="1 2">VU population</strain>
        <tissue evidence="1">Whole body</tissue>
    </source>
</reference>
<organism evidence="1 2">
    <name type="scientific">Folsomia candida</name>
    <name type="common">Springtail</name>
    <dbReference type="NCBI Taxonomy" id="158441"/>
    <lineage>
        <taxon>Eukaryota</taxon>
        <taxon>Metazoa</taxon>
        <taxon>Ecdysozoa</taxon>
        <taxon>Arthropoda</taxon>
        <taxon>Hexapoda</taxon>
        <taxon>Collembola</taxon>
        <taxon>Entomobryomorpha</taxon>
        <taxon>Isotomoidea</taxon>
        <taxon>Isotomidae</taxon>
        <taxon>Proisotominae</taxon>
        <taxon>Folsomia</taxon>
    </lineage>
</organism>
<sequence length="199" mass="22006">MLGVLASYSITVKELKLLFGSMKTVDRRWNNNSNSSPFQLLGVNWPPSNQVKREEKEVRVLFPVAVNENVKEGFLPLSKETSSHFLPKSLFHPLLANKNATDFNYCWCQSNFVSSLGHVFSRYLLFGGIFLGTKHFKALHPSFSIFLVSSSAAALELSLLTGGEKSRVWGLVWPSGAEANVPKCNQGSNQMPGEKVAGK</sequence>
<evidence type="ECO:0000313" key="1">
    <source>
        <dbReference type="EMBL" id="OXA52757.1"/>
    </source>
</evidence>
<gene>
    <name evidence="1" type="ORF">Fcan01_12417</name>
</gene>
<dbReference type="EMBL" id="LNIX01000006">
    <property type="protein sequence ID" value="OXA52757.1"/>
    <property type="molecule type" value="Genomic_DNA"/>
</dbReference>
<keyword evidence="2" id="KW-1185">Reference proteome</keyword>
<accession>A0A226E715</accession>
<dbReference type="Proteomes" id="UP000198287">
    <property type="component" value="Unassembled WGS sequence"/>
</dbReference>
<proteinExistence type="predicted"/>